<dbReference type="VEuPathDB" id="FungiDB:FGRAMPH1_01G08579"/>
<evidence type="ECO:0000256" key="3">
    <source>
        <dbReference type="SAM" id="Phobius"/>
    </source>
</evidence>
<dbReference type="Pfam" id="PF24883">
    <property type="entry name" value="NPHP3_N"/>
    <property type="match status" value="1"/>
</dbReference>
<dbReference type="Pfam" id="PF01048">
    <property type="entry name" value="PNP_UDP_1"/>
    <property type="match status" value="1"/>
</dbReference>
<name>A0A098DCB5_GIBZE</name>
<evidence type="ECO:0000313" key="5">
    <source>
        <dbReference type="EMBL" id="CEF76092.1"/>
    </source>
</evidence>
<dbReference type="InterPro" id="IPR056884">
    <property type="entry name" value="NPHP3-like_N"/>
</dbReference>
<feature type="domain" description="NACHT" evidence="4">
    <location>
        <begin position="402"/>
        <end position="550"/>
    </location>
</feature>
<feature type="region of interest" description="Disordered" evidence="2">
    <location>
        <begin position="1254"/>
        <end position="1295"/>
    </location>
</feature>
<feature type="compositionally biased region" description="Polar residues" evidence="2">
    <location>
        <begin position="1160"/>
        <end position="1175"/>
    </location>
</feature>
<reference evidence="6 7" key="1">
    <citation type="journal article" date="2007" name="Science">
        <title>The Fusarium graminearum genome reveals a link between localized polymorphism and pathogen specialization.</title>
        <authorList>
            <person name="Cuomo C.A."/>
            <person name="Gueldener U."/>
            <person name="Xu J.-R."/>
            <person name="Trail F."/>
            <person name="Turgeon B.G."/>
            <person name="Di Pietro A."/>
            <person name="Walton J.D."/>
            <person name="Ma L.-J."/>
            <person name="Baker S.E."/>
            <person name="Rep M."/>
            <person name="Adam G."/>
            <person name="Antoniw J."/>
            <person name="Baldwin T."/>
            <person name="Calvo S.E."/>
            <person name="Chang Y.-L."/>
            <person name="DeCaprio D."/>
            <person name="Gale L.R."/>
            <person name="Gnerre S."/>
            <person name="Goswami R.S."/>
            <person name="Hammond-Kosack K."/>
            <person name="Harris L.J."/>
            <person name="Hilburn K."/>
            <person name="Kennell J.C."/>
            <person name="Kroken S."/>
            <person name="Magnuson J.K."/>
            <person name="Mannhaupt G."/>
            <person name="Mauceli E.W."/>
            <person name="Mewes H.-W."/>
            <person name="Mitterbauer R."/>
            <person name="Muehlbauer G."/>
            <person name="Muensterkoetter M."/>
            <person name="Nelson D."/>
            <person name="O'Donnell K."/>
            <person name="Ouellet T."/>
            <person name="Qi W."/>
            <person name="Quesneville H."/>
            <person name="Roncero M.I.G."/>
            <person name="Seong K.-Y."/>
            <person name="Tetko I.V."/>
            <person name="Urban M."/>
            <person name="Waalwijk C."/>
            <person name="Ward T.J."/>
            <person name="Yao J."/>
            <person name="Birren B.W."/>
            <person name="Kistler H.C."/>
        </authorList>
    </citation>
    <scope>NUCLEOTIDE SEQUENCE [LARGE SCALE GENOMIC DNA]</scope>
    <source>
        <strain evidence="7">ATCC MYA-4620 / CBS 123657 / FGSC 9075 / NRRL 31084 / PH-1</strain>
        <strain evidence="6">PH-1 / ATCC MYA-4620 / FGSC 9075 / NRRL 31084</strain>
    </source>
</reference>
<dbReference type="InterPro" id="IPR053137">
    <property type="entry name" value="NLR-like"/>
</dbReference>
<evidence type="ECO:0000313" key="6">
    <source>
        <dbReference type="EnsemblFungi" id="CEF76092"/>
    </source>
</evidence>
<dbReference type="InterPro" id="IPR035994">
    <property type="entry name" value="Nucleoside_phosphorylase_sf"/>
</dbReference>
<feature type="region of interest" description="Disordered" evidence="2">
    <location>
        <begin position="1156"/>
        <end position="1178"/>
    </location>
</feature>
<feature type="region of interest" description="Disordered" evidence="2">
    <location>
        <begin position="1321"/>
        <end position="1341"/>
    </location>
</feature>
<dbReference type="GO" id="GO:0003824">
    <property type="term" value="F:catalytic activity"/>
    <property type="evidence" value="ECO:0007669"/>
    <property type="project" value="InterPro"/>
</dbReference>
<dbReference type="eggNOG" id="KOG0266">
    <property type="taxonomic scope" value="Eukaryota"/>
</dbReference>
<protein>
    <submittedName>
        <fullName evidence="5">Chromosome 1, complete genome</fullName>
    </submittedName>
</protein>
<dbReference type="PANTHER" id="PTHR46082:SF11">
    <property type="entry name" value="AAA+ ATPASE DOMAIN-CONTAINING PROTEIN-RELATED"/>
    <property type="match status" value="1"/>
</dbReference>
<dbReference type="InterPro" id="IPR000845">
    <property type="entry name" value="Nucleoside_phosphorylase_d"/>
</dbReference>
<evidence type="ECO:0000259" key="4">
    <source>
        <dbReference type="PROSITE" id="PS50837"/>
    </source>
</evidence>
<keyword evidence="1" id="KW-0677">Repeat</keyword>
<dbReference type="InterPro" id="IPR027417">
    <property type="entry name" value="P-loop_NTPase"/>
</dbReference>
<dbReference type="PANTHER" id="PTHR46082">
    <property type="entry name" value="ATP/GTP-BINDING PROTEIN-RELATED"/>
    <property type="match status" value="1"/>
</dbReference>
<dbReference type="InterPro" id="IPR007111">
    <property type="entry name" value="NACHT_NTPase"/>
</dbReference>
<feature type="region of interest" description="Disordered" evidence="2">
    <location>
        <begin position="1413"/>
        <end position="1433"/>
    </location>
</feature>
<feature type="compositionally biased region" description="Low complexity" evidence="2">
    <location>
        <begin position="1326"/>
        <end position="1340"/>
    </location>
</feature>
<dbReference type="Gene3D" id="3.40.50.300">
    <property type="entry name" value="P-loop containing nucleotide triphosphate hydrolases"/>
    <property type="match status" value="1"/>
</dbReference>
<dbReference type="GO" id="GO:0009116">
    <property type="term" value="P:nucleoside metabolic process"/>
    <property type="evidence" value="ECO:0007669"/>
    <property type="project" value="InterPro"/>
</dbReference>
<evidence type="ECO:0000256" key="2">
    <source>
        <dbReference type="SAM" id="MobiDB-lite"/>
    </source>
</evidence>
<reference evidence="6" key="4">
    <citation type="submission" date="2017-01" db="UniProtKB">
        <authorList>
            <consortium name="EnsemblFungi"/>
        </authorList>
    </citation>
    <scope>IDENTIFICATION</scope>
    <source>
        <strain evidence="6">PH-1 / ATCC MYA-4620 / FGSC 9075 / NRRL 31084</strain>
    </source>
</reference>
<accession>A0A098DCB5</accession>
<keyword evidence="3" id="KW-0812">Transmembrane</keyword>
<proteinExistence type="predicted"/>
<dbReference type="InParanoid" id="A0A098DCB5"/>
<reference evidence="6 7" key="2">
    <citation type="journal article" date="2010" name="Nature">
        <title>Comparative genomics reveals mobile pathogenicity chromosomes in Fusarium.</title>
        <authorList>
            <person name="Ma L.J."/>
            <person name="van der Does H.C."/>
            <person name="Borkovich K.A."/>
            <person name="Coleman J.J."/>
            <person name="Daboussi M.J."/>
            <person name="Di Pietro A."/>
            <person name="Dufresne M."/>
            <person name="Freitag M."/>
            <person name="Grabherr M."/>
            <person name="Henrissat B."/>
            <person name="Houterman P.M."/>
            <person name="Kang S."/>
            <person name="Shim W.B."/>
            <person name="Woloshuk C."/>
            <person name="Xie X."/>
            <person name="Xu J.R."/>
            <person name="Antoniw J."/>
            <person name="Baker S.E."/>
            <person name="Bluhm B.H."/>
            <person name="Breakspear A."/>
            <person name="Brown D.W."/>
            <person name="Butchko R.A."/>
            <person name="Chapman S."/>
            <person name="Coulson R."/>
            <person name="Coutinho P.M."/>
            <person name="Danchin E.G."/>
            <person name="Diener A."/>
            <person name="Gale L.R."/>
            <person name="Gardiner D.M."/>
            <person name="Goff S."/>
            <person name="Hammond-Kosack K.E."/>
            <person name="Hilburn K."/>
            <person name="Hua-Van A."/>
            <person name="Jonkers W."/>
            <person name="Kazan K."/>
            <person name="Kodira C.D."/>
            <person name="Koehrsen M."/>
            <person name="Kumar L."/>
            <person name="Lee Y.H."/>
            <person name="Li L."/>
            <person name="Manners J.M."/>
            <person name="Miranda-Saavedra D."/>
            <person name="Mukherjee M."/>
            <person name="Park G."/>
            <person name="Park J."/>
            <person name="Park S.Y."/>
            <person name="Proctor R.H."/>
            <person name="Regev A."/>
            <person name="Ruiz-Roldan M.C."/>
            <person name="Sain D."/>
            <person name="Sakthikumar S."/>
            <person name="Sykes S."/>
            <person name="Schwartz D.C."/>
            <person name="Turgeon B.G."/>
            <person name="Wapinski I."/>
            <person name="Yoder O."/>
            <person name="Young S."/>
            <person name="Zeng Q."/>
            <person name="Zhou S."/>
            <person name="Galagan J."/>
            <person name="Cuomo C.A."/>
            <person name="Kistler H.C."/>
            <person name="Rep M."/>
        </authorList>
    </citation>
    <scope>GENOME REANNOTATION</scope>
    <source>
        <strain evidence="7">ATCC MYA-4620 / CBS 123657 / FGSC 9075 / NRRL 31084 / PH-1</strain>
        <strain evidence="6">PH-1 / ATCC MYA-4620 / FGSC 9075 / NRRL 31084</strain>
    </source>
</reference>
<reference evidence="5 7" key="3">
    <citation type="journal article" date="2015" name="BMC Genomics">
        <title>The completed genome sequence of the pathogenic ascomycete fungus Fusarium graminearum.</title>
        <authorList>
            <person name="King R."/>
            <person name="Urban M."/>
            <person name="Hammond-Kosack M.C."/>
            <person name="Hassani-Pak K."/>
            <person name="Hammond-Kosack K.E."/>
        </authorList>
    </citation>
    <scope>NUCLEOTIDE SEQUENCE [LARGE SCALE GENOMIC DNA]</scope>
    <source>
        <strain evidence="7">ATCC MYA-4620 / CBS 123657 / FGSC 9075 / NRRL 31084 / PH-1</strain>
        <strain evidence="5">PH-1</strain>
    </source>
</reference>
<evidence type="ECO:0000313" key="7">
    <source>
        <dbReference type="Proteomes" id="UP000070720"/>
    </source>
</evidence>
<sequence length="1703" mass="190723">MRIRLKSPDLYAIGWIAALPIERVVATALLHDRHDAPEGFSQHRSDKNSYTWGRIGEHNVVIASLPARVYGLASAATTASNLVHSLPHIRISLLVGIGGGIARPNAGYDIRLGDVVVGQPDGTIGGVVQYDLGNATANGGWERKGSLDKPPAVLLHALASLQAEHEIAGSKVPDLLQAMFKANPRMTRPKTSFTYQGAEKDRLFKSQHNHAGGSNCDKCDSAWEVERDQRESTDPEIHYGIIASGNKLIKDAAIRDSLFEDTGHQCLCVEMEAAGLMNRFPCLVIRGVCDYADSHKNDRWQRYAAATAAAFAVELLEYIPAAQLEATQRVIGAIQTFKRKADTISAPIQNVNYRTAFDQLPVAEGASFNSKAEEHNPTCLPDTREELLKEIDCWIDDPTSKTIFWLNGMAGTGKSTISRTVAHSRAKRGDLGASFFFKRGEIDRGNPNKLMPTLAYQLALSMPEVALFVKEELDANPAIVGKSVEEQFQKLIQEPLSEAAASAKVLSPVVIVIDALDECDQEADIRLLINILSRAKTSLPYLRVFLTSRPELSIRLGFSEAQGSYQDLVLHEIPAQIVEHDIVVFLDDEFRKIRHDFNMTVSDERKLPPDWPGSSTVQSLAQISVPLFIYAATICRFIGDRRYNSPPIQLHKTLDYESKGHVSQLDRIYGPILCSLITDVSENDEEQIIKDFKIIVGSIVSLASPLSTTALSHLIEIPAETVDKRLDALHSVLNIPLNRNLPVRLCHQSFRDYLVINESEFRIDEKVAHQNLARQCLSIMRGALHENMCDLSFSDIHRSVVDSIELGKHLSPELRYASIYWVHHQIKVDFDLNDGREIHDFLKAHFFHWVEVLSLLGWASDCFKLIQSLIDWLMNRDLSLSDFLANALLFLETYLPVIVEKPLQIYPSAVAFAWRENDGKKAFEFPIPGLSPSLHQVQEDRDARLMLETVSDTTASEVFGPAWSDLENSTHPSSFTQEFQDRGSGRRPTMTFLDYQTSEPKGQTGDLRDYVQSVISLPDDIGSWAEPGHKVNEVRHAAVTYLINTLTGNSELFALYREATQKIQQARFIDNHRRLLKGYFLRLREDCYESAQRLAIEILRPRHLRILISQGIWNLAVPSNNNFRELFSRALEQDKDKHLILNRYLGEGPGLKDPAAANSWLGNTGASDQESSNSDLAEDDKAENILSHLEATREFFITGQPFHVYQDSLYQFLKSTTTLATTPECITSRSYNTSTLDDRSVELGIVAEHHRVEQQSGAKYKTSEQAPTEAVPETVQQTEDLANYTKPGTKKNDFRAEHRQLIDEIEGYTLESGAKQASQYLHGLGSPTSQNNTQTSASSSGRRVLDVGMARIYGKILTFLSRISLREDDITPGHHRIRWRNNRGKLLHDDYIEHEAGALRALEDYLNSLAYSPTTSSTSGRGSNPTTSVSAGSFDNYAQANTSESGDIADQYSRSAANTGCSSFQKDLEIGKLSTSTLHVLSCMTSRKYTIILHEESVTHITNDRQLFQTLRERYFEHIGRLKRHWSLRTINAIHFMKFAYGGHRHIDVRCHPEICEQGKPCVCLPPANLVRPQGSEYDCAPVPSKFSPPIGPRLMMDFFTNPEEIGPNSTLVLRQLPKWTSGNLQSQCTEVEEMWGIYYKEDWDWSKIWWILGLGFFPPSLLFGVLWGILQQDIQGAFGVASWWMAGATIVVGIVGTSTWAQ</sequence>
<gene>
    <name evidence="6" type="primary">FG10632.1</name>
    <name evidence="5" type="ORF">FGRAMPH1_01T08579</name>
</gene>
<dbReference type="STRING" id="229533.A0A098DCB5"/>
<dbReference type="Proteomes" id="UP000070720">
    <property type="component" value="Chromosome 1"/>
</dbReference>
<dbReference type="Gene3D" id="3.40.50.1580">
    <property type="entry name" value="Nucleoside phosphorylase domain"/>
    <property type="match status" value="1"/>
</dbReference>
<dbReference type="EMBL" id="HG970332">
    <property type="protein sequence ID" value="CEF76092.1"/>
    <property type="molecule type" value="Genomic_DNA"/>
</dbReference>
<feature type="compositionally biased region" description="Low complexity" evidence="2">
    <location>
        <begin position="1413"/>
        <end position="1428"/>
    </location>
</feature>
<accession>A0A0E0RXW7</accession>
<dbReference type="SUPFAM" id="SSF53167">
    <property type="entry name" value="Purine and uridine phosphorylases"/>
    <property type="match status" value="1"/>
</dbReference>
<feature type="transmembrane region" description="Helical" evidence="3">
    <location>
        <begin position="1649"/>
        <end position="1671"/>
    </location>
</feature>
<feature type="transmembrane region" description="Helical" evidence="3">
    <location>
        <begin position="1683"/>
        <end position="1702"/>
    </location>
</feature>
<dbReference type="SUPFAM" id="SSF52540">
    <property type="entry name" value="P-loop containing nucleoside triphosphate hydrolases"/>
    <property type="match status" value="1"/>
</dbReference>
<evidence type="ECO:0000256" key="1">
    <source>
        <dbReference type="ARBA" id="ARBA00022737"/>
    </source>
</evidence>
<dbReference type="PROSITE" id="PS50837">
    <property type="entry name" value="NACHT"/>
    <property type="match status" value="1"/>
</dbReference>
<keyword evidence="7" id="KW-1185">Reference proteome</keyword>
<organism evidence="5 7">
    <name type="scientific">Gibberella zeae (strain ATCC MYA-4620 / CBS 123657 / FGSC 9075 / NRRL 31084 / PH-1)</name>
    <name type="common">Wheat head blight fungus</name>
    <name type="synonym">Fusarium graminearum</name>
    <dbReference type="NCBI Taxonomy" id="229533"/>
    <lineage>
        <taxon>Eukaryota</taxon>
        <taxon>Fungi</taxon>
        <taxon>Dikarya</taxon>
        <taxon>Ascomycota</taxon>
        <taxon>Pezizomycotina</taxon>
        <taxon>Sordariomycetes</taxon>
        <taxon>Hypocreomycetidae</taxon>
        <taxon>Hypocreales</taxon>
        <taxon>Nectriaceae</taxon>
        <taxon>Fusarium</taxon>
    </lineage>
</organism>
<keyword evidence="3" id="KW-1133">Transmembrane helix</keyword>
<dbReference type="EnsemblFungi" id="CEF76092">
    <property type="protein sequence ID" value="CEF76092"/>
    <property type="gene ID" value="FGRRES_17411_M"/>
</dbReference>
<keyword evidence="3" id="KW-0472">Membrane</keyword>